<dbReference type="SMART" id="SM00034">
    <property type="entry name" value="CLECT"/>
    <property type="match status" value="1"/>
</dbReference>
<protein>
    <recommendedName>
        <fullName evidence="4">C-type lectin domain-containing protein</fullName>
    </recommendedName>
</protein>
<evidence type="ECO:0000256" key="3">
    <source>
        <dbReference type="SAM" id="MobiDB-lite"/>
    </source>
</evidence>
<gene>
    <name evidence="5" type="primary">CLEC5A</name>
</gene>
<name>A0A4X2LBG0_VOMUR</name>
<dbReference type="Proteomes" id="UP000314987">
    <property type="component" value="Unassembled WGS sequence"/>
</dbReference>
<reference evidence="5" key="3">
    <citation type="submission" date="2025-09" db="UniProtKB">
        <authorList>
            <consortium name="Ensembl"/>
        </authorList>
    </citation>
    <scope>IDENTIFICATION</scope>
</reference>
<dbReference type="STRING" id="29139.ENSVURP00010019055"/>
<dbReference type="InterPro" id="IPR016187">
    <property type="entry name" value="CTDL_fold"/>
</dbReference>
<reference evidence="5" key="2">
    <citation type="submission" date="2025-08" db="UniProtKB">
        <authorList>
            <consortium name="Ensembl"/>
        </authorList>
    </citation>
    <scope>IDENTIFICATION</scope>
</reference>
<dbReference type="GO" id="GO:0045087">
    <property type="term" value="P:innate immune response"/>
    <property type="evidence" value="ECO:0007669"/>
    <property type="project" value="TreeGrafter"/>
</dbReference>
<proteinExistence type="predicted"/>
<dbReference type="GO" id="GO:0016020">
    <property type="term" value="C:membrane"/>
    <property type="evidence" value="ECO:0007669"/>
    <property type="project" value="UniProtKB-SubCell"/>
</dbReference>
<accession>A0A4X2LBG0</accession>
<evidence type="ECO:0000313" key="6">
    <source>
        <dbReference type="Proteomes" id="UP000314987"/>
    </source>
</evidence>
<dbReference type="GO" id="GO:0001618">
    <property type="term" value="F:virus receptor activity"/>
    <property type="evidence" value="ECO:0007669"/>
    <property type="project" value="TreeGrafter"/>
</dbReference>
<keyword evidence="2" id="KW-0430">Lectin</keyword>
<sequence>MGPFPHPSGRYFPPLAYQGLKKKKPFASSPTAGLRLSFHSQKPEEEEVQEAKDVAKMKRWSQRQHPNLVEDQRAGISQRHDHLLGGGGFSEHSPAQAASQREVLVPWIFPATFKDNTNYPTTENSRTVPSTSPATSEGNYRYSTPENRRTGCPIRWDLFEGRCYFFSTNEENWNNSQSRCLNEGATLAVINNKEELKFLQDRAGFEVYFIGLRYQHSQKRWKWISDSGFTFNFTNYIPNFDCVTIGLSLPDKSSCEISRRWICEKRAS</sequence>
<dbReference type="GeneTree" id="ENSGT00910000144330"/>
<keyword evidence="6" id="KW-1185">Reference proteome</keyword>
<reference evidence="6" key="1">
    <citation type="submission" date="2018-12" db="EMBL/GenBank/DDBJ databases">
        <authorList>
            <person name="Yazar S."/>
        </authorList>
    </citation>
    <scope>NUCLEOTIDE SEQUENCE [LARGE SCALE GENOMIC DNA]</scope>
</reference>
<dbReference type="PANTHER" id="PTHR47536:SF1">
    <property type="entry name" value="C-TYPE LECTIN DOMAIN FAMILY 5 MEMBER A"/>
    <property type="match status" value="1"/>
</dbReference>
<dbReference type="GeneID" id="114028132"/>
<dbReference type="InterPro" id="IPR001304">
    <property type="entry name" value="C-type_lectin-like"/>
</dbReference>
<comment type="subcellular location">
    <subcellularLocation>
        <location evidence="1">Membrane</location>
        <topology evidence="1">Single-pass membrane protein</topology>
    </subcellularLocation>
</comment>
<evidence type="ECO:0000256" key="2">
    <source>
        <dbReference type="ARBA" id="ARBA00022734"/>
    </source>
</evidence>
<evidence type="ECO:0000259" key="4">
    <source>
        <dbReference type="PROSITE" id="PS50041"/>
    </source>
</evidence>
<dbReference type="PANTHER" id="PTHR47536">
    <property type="entry name" value="C-TYPE LECTIN DOMAIN FAMILY 5 MEMBER A"/>
    <property type="match status" value="1"/>
</dbReference>
<dbReference type="PROSITE" id="PS50041">
    <property type="entry name" value="C_TYPE_LECTIN_2"/>
    <property type="match status" value="1"/>
</dbReference>
<dbReference type="OrthoDB" id="7357196at2759"/>
<dbReference type="InterPro" id="IPR016186">
    <property type="entry name" value="C-type_lectin-like/link_sf"/>
</dbReference>
<dbReference type="GO" id="GO:0030246">
    <property type="term" value="F:carbohydrate binding"/>
    <property type="evidence" value="ECO:0007669"/>
    <property type="project" value="UniProtKB-KW"/>
</dbReference>
<dbReference type="CTD" id="23601"/>
<dbReference type="Pfam" id="PF00059">
    <property type="entry name" value="Lectin_C"/>
    <property type="match status" value="1"/>
</dbReference>
<organism evidence="5 6">
    <name type="scientific">Vombatus ursinus</name>
    <name type="common">Common wombat</name>
    <dbReference type="NCBI Taxonomy" id="29139"/>
    <lineage>
        <taxon>Eukaryota</taxon>
        <taxon>Metazoa</taxon>
        <taxon>Chordata</taxon>
        <taxon>Craniata</taxon>
        <taxon>Vertebrata</taxon>
        <taxon>Euteleostomi</taxon>
        <taxon>Mammalia</taxon>
        <taxon>Metatheria</taxon>
        <taxon>Diprotodontia</taxon>
        <taxon>Vombatidae</taxon>
        <taxon>Vombatus</taxon>
    </lineage>
</organism>
<evidence type="ECO:0000256" key="1">
    <source>
        <dbReference type="ARBA" id="ARBA00004167"/>
    </source>
</evidence>
<evidence type="ECO:0000313" key="5">
    <source>
        <dbReference type="Ensembl" id="ENSVURP00010019055.1"/>
    </source>
</evidence>
<dbReference type="AlphaFoldDB" id="A0A4X2LBG0"/>
<feature type="region of interest" description="Disordered" evidence="3">
    <location>
        <begin position="118"/>
        <end position="144"/>
    </location>
</feature>
<dbReference type="Ensembl" id="ENSVURT00010021671.1">
    <property type="protein sequence ID" value="ENSVURP00010019055.1"/>
    <property type="gene ID" value="ENSVURG00010014506.1"/>
</dbReference>
<dbReference type="Gene3D" id="3.10.100.10">
    <property type="entry name" value="Mannose-Binding Protein A, subunit A"/>
    <property type="match status" value="1"/>
</dbReference>
<dbReference type="InterPro" id="IPR052869">
    <property type="entry name" value="CLEC5A"/>
</dbReference>
<dbReference type="InterPro" id="IPR033992">
    <property type="entry name" value="NKR-like_CTLD"/>
</dbReference>
<dbReference type="SUPFAM" id="SSF56436">
    <property type="entry name" value="C-type lectin-like"/>
    <property type="match status" value="1"/>
</dbReference>
<feature type="domain" description="C-type lectin" evidence="4">
    <location>
        <begin position="159"/>
        <end position="264"/>
    </location>
</feature>
<dbReference type="RefSeq" id="XP_027698137.1">
    <property type="nucleotide sequence ID" value="XM_027842336.1"/>
</dbReference>
<dbReference type="CDD" id="cd03593">
    <property type="entry name" value="CLECT_NK_receptors_like"/>
    <property type="match status" value="1"/>
</dbReference>